<evidence type="ECO:0000313" key="2">
    <source>
        <dbReference type="Proteomes" id="UP000551709"/>
    </source>
</evidence>
<dbReference type="Proteomes" id="UP000551709">
    <property type="component" value="Chromosome"/>
</dbReference>
<proteinExistence type="predicted"/>
<dbReference type="EMBL" id="CP096255">
    <property type="protein sequence ID" value="UPT87814.1"/>
    <property type="molecule type" value="Genomic_DNA"/>
</dbReference>
<evidence type="ECO:0000313" key="1">
    <source>
        <dbReference type="EMBL" id="UPT87814.1"/>
    </source>
</evidence>
<reference evidence="1" key="1">
    <citation type="journal article" date="2017" name="Syst. Appl. Microbiol.">
        <title>Soybeans inoculated with root zone soils of Canadian native legumes harbour diverse and novel Bradyrhizobium spp. that possess agricultural potential.</title>
        <authorList>
            <person name="Bromfield E.S.P."/>
            <person name="Cloutier S."/>
            <person name="Tambong J.T."/>
            <person name="Tran Thi T.V."/>
        </authorList>
    </citation>
    <scope>NUCLEOTIDE SEQUENCE</scope>
    <source>
        <strain evidence="1">1S5</strain>
    </source>
</reference>
<sequence length="47" mass="5022">MAALDALSAVNSPLLPSYLDLAQRDGRQYLVNFANSLRAKPASEGSE</sequence>
<protein>
    <submittedName>
        <fullName evidence="1">Uncharacterized protein</fullName>
    </submittedName>
</protein>
<gene>
    <name evidence="1" type="ORF">HAP41_0000001175</name>
</gene>
<organism evidence="1 2">
    <name type="scientific">Bradyrhizobium barranii subsp. apii</name>
    <dbReference type="NCBI Taxonomy" id="2819348"/>
    <lineage>
        <taxon>Bacteria</taxon>
        <taxon>Pseudomonadati</taxon>
        <taxon>Pseudomonadota</taxon>
        <taxon>Alphaproteobacteria</taxon>
        <taxon>Hyphomicrobiales</taxon>
        <taxon>Nitrobacteraceae</taxon>
        <taxon>Bradyrhizobium</taxon>
        <taxon>Bradyrhizobium barranii</taxon>
    </lineage>
</organism>
<name>A0A8U0FKY6_9BRAD</name>
<dbReference type="AlphaFoldDB" id="A0A8U0FKY6"/>
<accession>A0A8U0FKY6</accession>
<reference evidence="1" key="2">
    <citation type="submission" date="2022-04" db="EMBL/GenBank/DDBJ databases">
        <authorList>
            <person name="Bromfield E.S.P."/>
            <person name="Cloutier S."/>
        </authorList>
    </citation>
    <scope>NUCLEOTIDE SEQUENCE</scope>
    <source>
        <strain evidence="1">1S5</strain>
    </source>
</reference>